<evidence type="ECO:0000313" key="5">
    <source>
        <dbReference type="EMBL" id="MDC8831749.1"/>
    </source>
</evidence>
<dbReference type="SUPFAM" id="SSF52540">
    <property type="entry name" value="P-loop containing nucleoside triphosphate hydrolases"/>
    <property type="match status" value="1"/>
</dbReference>
<dbReference type="PANTHER" id="PTHR42939:SF1">
    <property type="entry name" value="ABC TRANSPORTER ATP-BINDING PROTEIN ALBC-RELATED"/>
    <property type="match status" value="1"/>
</dbReference>
<comment type="caution">
    <text evidence="5">The sequence shown here is derived from an EMBL/GenBank/DDBJ whole genome shotgun (WGS) entry which is preliminary data.</text>
</comment>
<dbReference type="PROSITE" id="PS50893">
    <property type="entry name" value="ABC_TRANSPORTER_2"/>
    <property type="match status" value="1"/>
</dbReference>
<dbReference type="SMART" id="SM00382">
    <property type="entry name" value="AAA"/>
    <property type="match status" value="1"/>
</dbReference>
<dbReference type="InterPro" id="IPR003439">
    <property type="entry name" value="ABC_transporter-like_ATP-bd"/>
</dbReference>
<dbReference type="Proteomes" id="UP001218788">
    <property type="component" value="Unassembled WGS sequence"/>
</dbReference>
<reference evidence="5 6" key="1">
    <citation type="submission" date="2022-10" db="EMBL/GenBank/DDBJ databases">
        <title>Alteromonas sp. chi3 Genome sequencing.</title>
        <authorList>
            <person name="Park S."/>
        </authorList>
    </citation>
    <scope>NUCLEOTIDE SEQUENCE [LARGE SCALE GENOMIC DNA]</scope>
    <source>
        <strain evidence="6">chi3</strain>
    </source>
</reference>
<gene>
    <name evidence="5" type="ORF">OIK42_13365</name>
</gene>
<evidence type="ECO:0000259" key="4">
    <source>
        <dbReference type="PROSITE" id="PS50893"/>
    </source>
</evidence>
<accession>A0ABT5L3Z0</accession>
<evidence type="ECO:0000313" key="6">
    <source>
        <dbReference type="Proteomes" id="UP001218788"/>
    </source>
</evidence>
<feature type="domain" description="ABC transporter" evidence="4">
    <location>
        <begin position="2"/>
        <end position="201"/>
    </location>
</feature>
<evidence type="ECO:0000256" key="1">
    <source>
        <dbReference type="ARBA" id="ARBA00022448"/>
    </source>
</evidence>
<evidence type="ECO:0000256" key="2">
    <source>
        <dbReference type="ARBA" id="ARBA00022741"/>
    </source>
</evidence>
<dbReference type="InterPro" id="IPR027417">
    <property type="entry name" value="P-loop_NTPase"/>
</dbReference>
<dbReference type="InterPro" id="IPR051782">
    <property type="entry name" value="ABC_Transporter_VariousFunc"/>
</dbReference>
<keyword evidence="2" id="KW-0547">Nucleotide-binding</keyword>
<proteinExistence type="predicted"/>
<dbReference type="Gene3D" id="3.40.50.300">
    <property type="entry name" value="P-loop containing nucleotide triphosphate hydrolases"/>
    <property type="match status" value="1"/>
</dbReference>
<dbReference type="GO" id="GO:0005524">
    <property type="term" value="F:ATP binding"/>
    <property type="evidence" value="ECO:0007669"/>
    <property type="project" value="UniProtKB-KW"/>
</dbReference>
<keyword evidence="1" id="KW-0813">Transport</keyword>
<sequence length="201" mass="21679">MLAFNGVGHRFAARTIFNDVSLAIAEPRVVLSGANGIGKTTLLLIAGGLLRPANGEVTLNGNNVLDSAARPLIGMSASKVALPGFMSASDLLQFHQRLYGCAAPEYWITAFGLSDYLPTLVQDLSLGNYKKLSLILALMHQPELLLLDEPANGLDAKTREALYQCLAEYPGQIVIASHEPLNFAGHTVRQLHLDHNGVHER</sequence>
<dbReference type="EMBL" id="JAQQXP010000001">
    <property type="protein sequence ID" value="MDC8831749.1"/>
    <property type="molecule type" value="Genomic_DNA"/>
</dbReference>
<dbReference type="InterPro" id="IPR003593">
    <property type="entry name" value="AAA+_ATPase"/>
</dbReference>
<organism evidence="5 6">
    <name type="scientific">Alteromonas gilva</name>
    <dbReference type="NCBI Taxonomy" id="2987522"/>
    <lineage>
        <taxon>Bacteria</taxon>
        <taxon>Pseudomonadati</taxon>
        <taxon>Pseudomonadota</taxon>
        <taxon>Gammaproteobacteria</taxon>
        <taxon>Alteromonadales</taxon>
        <taxon>Alteromonadaceae</taxon>
        <taxon>Alteromonas/Salinimonas group</taxon>
        <taxon>Alteromonas</taxon>
    </lineage>
</organism>
<name>A0ABT5L3Z0_9ALTE</name>
<dbReference type="RefSeq" id="WP_273641233.1">
    <property type="nucleotide sequence ID" value="NZ_JAQQXP010000001.1"/>
</dbReference>
<keyword evidence="3 5" id="KW-0067">ATP-binding</keyword>
<dbReference type="PANTHER" id="PTHR42939">
    <property type="entry name" value="ABC TRANSPORTER ATP-BINDING PROTEIN ALBC-RELATED"/>
    <property type="match status" value="1"/>
</dbReference>
<evidence type="ECO:0000256" key="3">
    <source>
        <dbReference type="ARBA" id="ARBA00022840"/>
    </source>
</evidence>
<protein>
    <submittedName>
        <fullName evidence="5">ABC transporter ATP-binding protein</fullName>
    </submittedName>
</protein>
<dbReference type="Pfam" id="PF00005">
    <property type="entry name" value="ABC_tran"/>
    <property type="match status" value="1"/>
</dbReference>
<keyword evidence="6" id="KW-1185">Reference proteome</keyword>